<accession>A0A517Z305</accession>
<dbReference type="GO" id="GO:0046872">
    <property type="term" value="F:metal ion binding"/>
    <property type="evidence" value="ECO:0007669"/>
    <property type="project" value="InterPro"/>
</dbReference>
<evidence type="ECO:0000313" key="4">
    <source>
        <dbReference type="Proteomes" id="UP000320496"/>
    </source>
</evidence>
<dbReference type="InterPro" id="IPR050361">
    <property type="entry name" value="MPP/UQCRC_Complex"/>
</dbReference>
<dbReference type="PANTHER" id="PTHR11851">
    <property type="entry name" value="METALLOPROTEASE"/>
    <property type="match status" value="1"/>
</dbReference>
<dbReference type="InterPro" id="IPR011765">
    <property type="entry name" value="Pept_M16_N"/>
</dbReference>
<dbReference type="Pfam" id="PF05193">
    <property type="entry name" value="Peptidase_M16_C"/>
    <property type="match status" value="1"/>
</dbReference>
<sequence>MRQAGVLSPARRRRVFRPLQNCYAHWFRIDNFCSPASGFGPLLDDERPRDSPLPRNRRCGITDQLAPDSIDSMPEQNILAEQLPNGLTLIMEPMSEVRSAAFSLLVPAGSIYEPEGFNGTASILTDLITRGAGSRNSRELSSALDNLGIQRSESVGWNFVTFSAASVAENVIPALKVYADVIRDPLLPQEQFPAAMSSAEQSLLAVEDDPQRKVLVELRRRCYDAPWNRPVDGTLSELEAVTPANVRSHYKRSFRPNGTILGVAGHIDPAQVREAVQELFGDWSTSEVRDVTRVPRTAAETHIEADSAQTHIGLAFDAVPYRHEDYYAAWAAVSILSGGSSSRLFTEVREKRGLCYSVYASLNSLLEEARILAYAGTTVERAQETLDVMLAEIRKLKEGIDDSELFRCKARAKSALIMQQESTSARASSIARDWFHLGRVQTLDEIHRKLDDLTVPQILDYVREHPVDDITLLAVGPQPLHLPG</sequence>
<feature type="domain" description="Peptidase M16 N-terminal" evidence="1">
    <location>
        <begin position="97"/>
        <end position="223"/>
    </location>
</feature>
<proteinExistence type="predicted"/>
<dbReference type="EMBL" id="CP036275">
    <property type="protein sequence ID" value="QDU36826.1"/>
    <property type="molecule type" value="Genomic_DNA"/>
</dbReference>
<organism evidence="3 4">
    <name type="scientific">Maioricimonas rarisocia</name>
    <dbReference type="NCBI Taxonomy" id="2528026"/>
    <lineage>
        <taxon>Bacteria</taxon>
        <taxon>Pseudomonadati</taxon>
        <taxon>Planctomycetota</taxon>
        <taxon>Planctomycetia</taxon>
        <taxon>Planctomycetales</taxon>
        <taxon>Planctomycetaceae</taxon>
        <taxon>Maioricimonas</taxon>
    </lineage>
</organism>
<keyword evidence="4" id="KW-1185">Reference proteome</keyword>
<dbReference type="SUPFAM" id="SSF63411">
    <property type="entry name" value="LuxS/MPP-like metallohydrolase"/>
    <property type="match status" value="2"/>
</dbReference>
<dbReference type="AlphaFoldDB" id="A0A517Z305"/>
<feature type="domain" description="Peptidase M16 C-terminal" evidence="2">
    <location>
        <begin position="241"/>
        <end position="410"/>
    </location>
</feature>
<name>A0A517Z305_9PLAN</name>
<dbReference type="Pfam" id="PF00675">
    <property type="entry name" value="Peptidase_M16"/>
    <property type="match status" value="1"/>
</dbReference>
<evidence type="ECO:0000313" key="3">
    <source>
        <dbReference type="EMBL" id="QDU36826.1"/>
    </source>
</evidence>
<gene>
    <name evidence="3" type="ORF">Mal4_11250</name>
</gene>
<evidence type="ECO:0000259" key="1">
    <source>
        <dbReference type="Pfam" id="PF00675"/>
    </source>
</evidence>
<dbReference type="InterPro" id="IPR007863">
    <property type="entry name" value="Peptidase_M16_C"/>
</dbReference>
<evidence type="ECO:0000259" key="2">
    <source>
        <dbReference type="Pfam" id="PF05193"/>
    </source>
</evidence>
<dbReference type="Gene3D" id="3.30.830.10">
    <property type="entry name" value="Metalloenzyme, LuxS/M16 peptidase-like"/>
    <property type="match status" value="2"/>
</dbReference>
<dbReference type="InterPro" id="IPR011249">
    <property type="entry name" value="Metalloenz_LuxS/M16"/>
</dbReference>
<dbReference type="Proteomes" id="UP000320496">
    <property type="component" value="Chromosome"/>
</dbReference>
<dbReference type="PANTHER" id="PTHR11851:SF219">
    <property type="entry name" value="HYPOTHETICAL ZINC PROTEASE"/>
    <property type="match status" value="1"/>
</dbReference>
<protein>
    <submittedName>
        <fullName evidence="3">Peptidase M16 inactive domain protein</fullName>
    </submittedName>
</protein>
<dbReference type="KEGG" id="mri:Mal4_11250"/>
<reference evidence="3 4" key="1">
    <citation type="submission" date="2019-02" db="EMBL/GenBank/DDBJ databases">
        <title>Deep-cultivation of Planctomycetes and their phenomic and genomic characterization uncovers novel biology.</title>
        <authorList>
            <person name="Wiegand S."/>
            <person name="Jogler M."/>
            <person name="Boedeker C."/>
            <person name="Pinto D."/>
            <person name="Vollmers J."/>
            <person name="Rivas-Marin E."/>
            <person name="Kohn T."/>
            <person name="Peeters S.H."/>
            <person name="Heuer A."/>
            <person name="Rast P."/>
            <person name="Oberbeckmann S."/>
            <person name="Bunk B."/>
            <person name="Jeske O."/>
            <person name="Meyerdierks A."/>
            <person name="Storesund J.E."/>
            <person name="Kallscheuer N."/>
            <person name="Luecker S."/>
            <person name="Lage O.M."/>
            <person name="Pohl T."/>
            <person name="Merkel B.J."/>
            <person name="Hornburger P."/>
            <person name="Mueller R.-W."/>
            <person name="Bruemmer F."/>
            <person name="Labrenz M."/>
            <person name="Spormann A.M."/>
            <person name="Op den Camp H."/>
            <person name="Overmann J."/>
            <person name="Amann R."/>
            <person name="Jetten M.S.M."/>
            <person name="Mascher T."/>
            <person name="Medema M.H."/>
            <person name="Devos D.P."/>
            <person name="Kaster A.-K."/>
            <person name="Ovreas L."/>
            <person name="Rohde M."/>
            <person name="Galperin M.Y."/>
            <person name="Jogler C."/>
        </authorList>
    </citation>
    <scope>NUCLEOTIDE SEQUENCE [LARGE SCALE GENOMIC DNA]</scope>
    <source>
        <strain evidence="3 4">Mal4</strain>
    </source>
</reference>